<dbReference type="EMBL" id="CACRXK020003791">
    <property type="protein sequence ID" value="CAB4000264.1"/>
    <property type="molecule type" value="Genomic_DNA"/>
</dbReference>
<dbReference type="EC" id="4.2.1.1" evidence="3 8"/>
<name>A0A6S7H671_PARCT</name>
<dbReference type="OrthoDB" id="429145at2759"/>
<evidence type="ECO:0000256" key="7">
    <source>
        <dbReference type="ARBA" id="ARBA00048348"/>
    </source>
</evidence>
<dbReference type="SMART" id="SM01057">
    <property type="entry name" value="Carb_anhydrase"/>
    <property type="match status" value="3"/>
</dbReference>
<dbReference type="PROSITE" id="PS51144">
    <property type="entry name" value="ALPHA_CA_2"/>
    <property type="match status" value="2"/>
</dbReference>
<feature type="compositionally biased region" description="Polar residues" evidence="9">
    <location>
        <begin position="10"/>
        <end position="20"/>
    </location>
</feature>
<keyword evidence="5 8" id="KW-0862">Zinc</keyword>
<evidence type="ECO:0000256" key="5">
    <source>
        <dbReference type="ARBA" id="ARBA00022833"/>
    </source>
</evidence>
<evidence type="ECO:0000256" key="6">
    <source>
        <dbReference type="ARBA" id="ARBA00023239"/>
    </source>
</evidence>
<dbReference type="Proteomes" id="UP001152795">
    <property type="component" value="Unassembled WGS sequence"/>
</dbReference>
<comment type="catalytic activity">
    <reaction evidence="7 8">
        <text>hydrogencarbonate + H(+) = CO2 + H2O</text>
        <dbReference type="Rhea" id="RHEA:10748"/>
        <dbReference type="ChEBI" id="CHEBI:15377"/>
        <dbReference type="ChEBI" id="CHEBI:15378"/>
        <dbReference type="ChEBI" id="CHEBI:16526"/>
        <dbReference type="ChEBI" id="CHEBI:17544"/>
        <dbReference type="EC" id="4.2.1.1"/>
    </reaction>
</comment>
<proteinExistence type="inferred from homology"/>
<organism evidence="10 11">
    <name type="scientific">Paramuricea clavata</name>
    <name type="common">Red gorgonian</name>
    <name type="synonym">Violescent sea-whip</name>
    <dbReference type="NCBI Taxonomy" id="317549"/>
    <lineage>
        <taxon>Eukaryota</taxon>
        <taxon>Metazoa</taxon>
        <taxon>Cnidaria</taxon>
        <taxon>Anthozoa</taxon>
        <taxon>Octocorallia</taxon>
        <taxon>Malacalcyonacea</taxon>
        <taxon>Plexauridae</taxon>
        <taxon>Paramuricea</taxon>
    </lineage>
</organism>
<dbReference type="CDD" id="cd00326">
    <property type="entry name" value="alpha_CA"/>
    <property type="match status" value="1"/>
</dbReference>
<comment type="similarity">
    <text evidence="2 8">Belongs to the alpha-carbonic anhydrase family.</text>
</comment>
<dbReference type="InterPro" id="IPR018338">
    <property type="entry name" value="Carbonic_anhydrase_a-class_CS"/>
</dbReference>
<evidence type="ECO:0000256" key="3">
    <source>
        <dbReference type="ARBA" id="ARBA00012925"/>
    </source>
</evidence>
<feature type="region of interest" description="Disordered" evidence="9">
    <location>
        <begin position="1"/>
        <end position="21"/>
    </location>
</feature>
<evidence type="ECO:0000313" key="10">
    <source>
        <dbReference type="EMBL" id="CAB4000264.1"/>
    </source>
</evidence>
<dbReference type="GO" id="GO:0008270">
    <property type="term" value="F:zinc ion binding"/>
    <property type="evidence" value="ECO:0007669"/>
    <property type="project" value="UniProtKB-UniRule"/>
</dbReference>
<protein>
    <recommendedName>
        <fullName evidence="3 8">Carbonic anhydrase</fullName>
        <ecNumber evidence="3 8">4.2.1.1</ecNumber>
    </recommendedName>
</protein>
<dbReference type="InterPro" id="IPR001148">
    <property type="entry name" value="CA_dom"/>
</dbReference>
<reference evidence="10" key="1">
    <citation type="submission" date="2020-04" db="EMBL/GenBank/DDBJ databases">
        <authorList>
            <person name="Alioto T."/>
            <person name="Alioto T."/>
            <person name="Gomez Garrido J."/>
        </authorList>
    </citation>
    <scope>NUCLEOTIDE SEQUENCE</scope>
    <source>
        <strain evidence="10">A484AB</strain>
    </source>
</reference>
<dbReference type="SUPFAM" id="SSF51069">
    <property type="entry name" value="Carbonic anhydrase"/>
    <property type="match status" value="3"/>
</dbReference>
<dbReference type="InterPro" id="IPR036398">
    <property type="entry name" value="CA_dom_sf"/>
</dbReference>
<evidence type="ECO:0000256" key="2">
    <source>
        <dbReference type="ARBA" id="ARBA00010718"/>
    </source>
</evidence>
<accession>A0A6S7H671</accession>
<dbReference type="PROSITE" id="PS00162">
    <property type="entry name" value="ALPHA_CA_1"/>
    <property type="match status" value="3"/>
</dbReference>
<dbReference type="AlphaFoldDB" id="A0A6S7H671"/>
<comment type="function">
    <text evidence="1 8">Reversible hydration of carbon dioxide.</text>
</comment>
<dbReference type="InterPro" id="IPR023561">
    <property type="entry name" value="Carbonic_anhydrase_a-class"/>
</dbReference>
<comment type="cofactor">
    <cofactor evidence="8">
        <name>Zn(2+)</name>
        <dbReference type="ChEBI" id="CHEBI:29105"/>
    </cofactor>
</comment>
<keyword evidence="11" id="KW-1185">Reference proteome</keyword>
<keyword evidence="6 8" id="KW-0456">Lyase</keyword>
<feature type="non-terminal residue" evidence="10">
    <location>
        <position position="1"/>
    </location>
</feature>
<evidence type="ECO:0000313" key="11">
    <source>
        <dbReference type="Proteomes" id="UP001152795"/>
    </source>
</evidence>
<comment type="caution">
    <text evidence="10">The sequence shown here is derived from an EMBL/GenBank/DDBJ whole genome shotgun (WGS) entry which is preliminary data.</text>
</comment>
<sequence>MKAYPRNENPRNQRNFNGVNTWPKHFPTCGGTSQSPININNPTYRYLGNIWFTNYGAIPSNVQTTATNNGHSYSVTFTGYTDSSNPKIANGGLPGVFKLEGLYFHWGSDDSQGSEHRVNNMAFPAELHLVHLNTKYSSVPEGLKHGDGLAVLNVLLRRGRHNYNYNFLNRAAQQVPYPGNKANIAVSSIADLLPNDKSFYRYQGSLTTPECQQVVTWTVFANTVEISEAQLNALRGCLRNDVGFARKQLLKAQSGSVLEKRILEDRGQGAIIKCSLIRLIGSAAEYGVNTWPEHFPTCGGTNQSPINISNPTYSSLGNIWFTNYGAIPSSVQTTATNNGHSYSVTFSGYTDSSNPKIANGGLPGVFKLVEFHFHWGSDDSQGSEHRVNNRAFPAELHLVHLNTKYSNFTEGVKHADGLAVLSVLLRRGRHNNNNYNFLNSAAQQVPYPDNTATIAVSSLAGLLPYHKSFYRYQGSLTTPECEQVVTWTVFANTVKISEAQLNALRDVCSLIRWQSSNNANVDHLCSLIRFTIFLESYKPEYVTLVEYEMIPELHLIRSQSTYLERKMLRKTSMNLCLSKYVFKLAEFHFHWGSNVCQGSEHRVNNMAFPAELHLVHTKYSSVHEGKKHPDGLAVLSVLLKEGHNNDNDNYNFLNLAAQVTKPGDTSDIAGFSLAGLLPNDKSFYRYQGSLTTPGCEEVVTWTVFAKTVEISEAQLNALRGMKYCDPVNPDRLKWLVDNYRPTQPLKGRSVQANFRSNGCGQHYGHDDYLMSIAHTMITLLVHHIIPPYTSPSLGHLYACLLRSPQCPHTFLANSHPYTSAASFDLLGPHLRVPYFSLLLPSQNFETSLYESNPKNEGKE</sequence>
<dbReference type="GO" id="GO:0004089">
    <property type="term" value="F:carbonate dehydratase activity"/>
    <property type="evidence" value="ECO:0007669"/>
    <property type="project" value="UniProtKB-UniRule"/>
</dbReference>
<keyword evidence="4 8" id="KW-0479">Metal-binding</keyword>
<gene>
    <name evidence="10" type="ORF">PACLA_8A064220</name>
</gene>
<dbReference type="GO" id="GO:0005886">
    <property type="term" value="C:plasma membrane"/>
    <property type="evidence" value="ECO:0007669"/>
    <property type="project" value="TreeGrafter"/>
</dbReference>
<evidence type="ECO:0000256" key="9">
    <source>
        <dbReference type="SAM" id="MobiDB-lite"/>
    </source>
</evidence>
<dbReference type="PANTHER" id="PTHR18952">
    <property type="entry name" value="CARBONIC ANHYDRASE"/>
    <property type="match status" value="1"/>
</dbReference>
<evidence type="ECO:0000256" key="4">
    <source>
        <dbReference type="ARBA" id="ARBA00022723"/>
    </source>
</evidence>
<evidence type="ECO:0000256" key="8">
    <source>
        <dbReference type="RuleBase" id="RU367011"/>
    </source>
</evidence>
<dbReference type="Pfam" id="PF00194">
    <property type="entry name" value="Carb_anhydrase"/>
    <property type="match status" value="3"/>
</dbReference>
<dbReference type="PANTHER" id="PTHR18952:SF265">
    <property type="entry name" value="CARBONIC ANHYDRASE"/>
    <property type="match status" value="1"/>
</dbReference>
<dbReference type="Gene3D" id="3.10.200.10">
    <property type="entry name" value="Alpha carbonic anhydrase"/>
    <property type="match status" value="3"/>
</dbReference>
<evidence type="ECO:0000256" key="1">
    <source>
        <dbReference type="ARBA" id="ARBA00002904"/>
    </source>
</evidence>